<reference evidence="13" key="1">
    <citation type="submission" date="2025-08" db="UniProtKB">
        <authorList>
            <consortium name="RefSeq"/>
        </authorList>
    </citation>
    <scope>IDENTIFICATION</scope>
</reference>
<dbReference type="GO" id="GO:0046933">
    <property type="term" value="F:proton-transporting ATP synthase activity, rotational mechanism"/>
    <property type="evidence" value="ECO:0007669"/>
    <property type="project" value="TreeGrafter"/>
</dbReference>
<evidence type="ECO:0000256" key="2">
    <source>
        <dbReference type="ARBA" id="ARBA00005895"/>
    </source>
</evidence>
<feature type="compositionally biased region" description="Low complexity" evidence="10">
    <location>
        <begin position="77"/>
        <end position="98"/>
    </location>
</feature>
<feature type="region of interest" description="Disordered" evidence="10">
    <location>
        <begin position="62"/>
        <end position="231"/>
    </location>
</feature>
<comment type="similarity">
    <text evidence="2">Belongs to the ATPase F chain family.</text>
</comment>
<comment type="subcellular location">
    <subcellularLocation>
        <location evidence="1">Mitochondrion membrane</location>
    </subcellularLocation>
</comment>
<evidence type="ECO:0000256" key="1">
    <source>
        <dbReference type="ARBA" id="ARBA00004325"/>
    </source>
</evidence>
<evidence type="ECO:0000256" key="5">
    <source>
        <dbReference type="ARBA" id="ARBA00022781"/>
    </source>
</evidence>
<dbReference type="PANTHER" id="PTHR13080">
    <property type="entry name" value="ATP SYNTHASE F CHAIN, MITOCHONDRIAL-RELATED"/>
    <property type="match status" value="1"/>
</dbReference>
<feature type="compositionally biased region" description="Low complexity" evidence="10">
    <location>
        <begin position="117"/>
        <end position="129"/>
    </location>
</feature>
<evidence type="ECO:0000256" key="4">
    <source>
        <dbReference type="ARBA" id="ARBA00022547"/>
    </source>
</evidence>
<accession>A0A6J2RKN4</accession>
<keyword evidence="12" id="KW-1185">Reference proteome</keyword>
<keyword evidence="8 11" id="KW-0472">Membrane</keyword>
<evidence type="ECO:0000256" key="6">
    <source>
        <dbReference type="ARBA" id="ARBA00023065"/>
    </source>
</evidence>
<evidence type="ECO:0000313" key="12">
    <source>
        <dbReference type="Proteomes" id="UP000504630"/>
    </source>
</evidence>
<keyword evidence="9" id="KW-0066">ATP synthesis</keyword>
<dbReference type="Proteomes" id="UP000504630">
    <property type="component" value="Chromosome 19"/>
</dbReference>
<feature type="compositionally biased region" description="Basic residues" evidence="10">
    <location>
        <begin position="206"/>
        <end position="217"/>
    </location>
</feature>
<dbReference type="KEGG" id="cgob:115024233"/>
<dbReference type="OrthoDB" id="8921675at2759"/>
<organism evidence="12 13">
    <name type="scientific">Cottoperca gobio</name>
    <name type="common">Frogmouth</name>
    <name type="synonym">Aphritis gobio</name>
    <dbReference type="NCBI Taxonomy" id="56716"/>
    <lineage>
        <taxon>Eukaryota</taxon>
        <taxon>Metazoa</taxon>
        <taxon>Chordata</taxon>
        <taxon>Craniata</taxon>
        <taxon>Vertebrata</taxon>
        <taxon>Euteleostomi</taxon>
        <taxon>Actinopterygii</taxon>
        <taxon>Neopterygii</taxon>
        <taxon>Teleostei</taxon>
        <taxon>Neoteleostei</taxon>
        <taxon>Acanthomorphata</taxon>
        <taxon>Eupercaria</taxon>
        <taxon>Perciformes</taxon>
        <taxon>Notothenioidei</taxon>
        <taxon>Bovichtidae</taxon>
        <taxon>Cottoperca</taxon>
    </lineage>
</organism>
<dbReference type="GO" id="GO:0031966">
    <property type="term" value="C:mitochondrial membrane"/>
    <property type="evidence" value="ECO:0007669"/>
    <property type="project" value="UniProtKB-SubCell"/>
</dbReference>
<proteinExistence type="inferred from homology"/>
<dbReference type="AlphaFoldDB" id="A0A6J2RKN4"/>
<gene>
    <name evidence="13" type="primary">si:dkey-21c1.4</name>
</gene>
<dbReference type="GO" id="GO:0042776">
    <property type="term" value="P:proton motive force-driven mitochondrial ATP synthesis"/>
    <property type="evidence" value="ECO:0007669"/>
    <property type="project" value="TreeGrafter"/>
</dbReference>
<dbReference type="InParanoid" id="A0A6J2RKN4"/>
<dbReference type="Pfam" id="PF10206">
    <property type="entry name" value="WRW"/>
    <property type="match status" value="1"/>
</dbReference>
<evidence type="ECO:0000256" key="10">
    <source>
        <dbReference type="SAM" id="MobiDB-lite"/>
    </source>
</evidence>
<feature type="transmembrane region" description="Helical" evidence="11">
    <location>
        <begin position="514"/>
        <end position="533"/>
    </location>
</feature>
<dbReference type="PANTHER" id="PTHR13080:SF13">
    <property type="entry name" value="ATP SYNTHASE SUBUNIT F, MITOCHONDRIAL"/>
    <property type="match status" value="1"/>
</dbReference>
<keyword evidence="5" id="KW-0375">Hydrogen ion transport</keyword>
<name>A0A6J2RKN4_COTGO</name>
<feature type="compositionally biased region" description="Basic and acidic residues" evidence="10">
    <location>
        <begin position="190"/>
        <end position="204"/>
    </location>
</feature>
<keyword evidence="11" id="KW-0812">Transmembrane</keyword>
<dbReference type="RefSeq" id="XP_029311483.1">
    <property type="nucleotide sequence ID" value="XM_029455623.1"/>
</dbReference>
<evidence type="ECO:0000256" key="8">
    <source>
        <dbReference type="ARBA" id="ARBA00023136"/>
    </source>
</evidence>
<evidence type="ECO:0000256" key="3">
    <source>
        <dbReference type="ARBA" id="ARBA00022448"/>
    </source>
</evidence>
<dbReference type="GO" id="GO:0045259">
    <property type="term" value="C:proton-transporting ATP synthase complex"/>
    <property type="evidence" value="ECO:0007669"/>
    <property type="project" value="UniProtKB-KW"/>
</dbReference>
<keyword evidence="3" id="KW-0813">Transport</keyword>
<dbReference type="InterPro" id="IPR019344">
    <property type="entry name" value="F1F0-ATPsyn_F_prd"/>
</dbReference>
<feature type="region of interest" description="Disordered" evidence="10">
    <location>
        <begin position="383"/>
        <end position="402"/>
    </location>
</feature>
<evidence type="ECO:0000256" key="11">
    <source>
        <dbReference type="SAM" id="Phobius"/>
    </source>
</evidence>
<evidence type="ECO:0000256" key="9">
    <source>
        <dbReference type="ARBA" id="ARBA00023310"/>
    </source>
</evidence>
<keyword evidence="4" id="KW-0138">CF(0)</keyword>
<evidence type="ECO:0000313" key="13">
    <source>
        <dbReference type="RefSeq" id="XP_029311483.1"/>
    </source>
</evidence>
<keyword evidence="6" id="KW-0406">Ion transport</keyword>
<dbReference type="GeneID" id="115024233"/>
<keyword evidence="11" id="KW-1133">Transmembrane helix</keyword>
<protein>
    <submittedName>
        <fullName evidence="13">Uncharacterized protein C17orf80 homolog isoform X1</fullName>
    </submittedName>
</protein>
<sequence length="545" mass="58692">MSSEVCPFCGKTYKRLKSHLPHCKAAASSKTPLTKHDVTVNQTTSSQLAAASSGPIAEFTQTLSTTASPQSKKSKKMSVASSAETQSSSPSCASLPPSAKKKKQKLPDQTKTAVMPSSTIFSLASSTSLPPSPTISKPKKKSLRALTEAAKSKPVSKASLGGIRSASEDLPPGSTPFVADPVNSTAIGENKTKPDKDSIKDGAKPTKMKTSKTKKKAAQALPTAKDTSISLGSNVNESSVRAHVTDNFWTDTEGEVEDLSVDKILLKSESGHKGRITLQDVKATLGRAHAARQSSRPSIRSQIETADDLSSKIRLSLSPVPLPTGNKDSCLVTTKTLSDQLPGISSQHTELQSVMRKSSNSKQSALVSLQQLELTSPAPPLLPGSLLSQVSKATSPPRSVSMKEGMNVTGLLTISPSLTKFSSPLMAARLETFRVDDGSKSRLEVRNQNTADNGTKGQYDGALTQRSLGQVRLRELSEWLFCKTPSRPKEVVEMVQGGWQWYYKKYIDVKKGGIGGLSMMLAGYCVLSYIWSYPRIKHDRWRKYH</sequence>
<evidence type="ECO:0000256" key="7">
    <source>
        <dbReference type="ARBA" id="ARBA00023128"/>
    </source>
</evidence>
<keyword evidence="7" id="KW-0496">Mitochondrion</keyword>